<name>A0A7I9VCL3_9ACTN</name>
<dbReference type="EMBL" id="BJOV01000005">
    <property type="protein sequence ID" value="GEE02823.1"/>
    <property type="molecule type" value="Genomic_DNA"/>
</dbReference>
<proteinExistence type="predicted"/>
<sequence length="338" mass="34299">MAALLATTMTVTLAACGDNSEENASNAQTVPPATAAVSPRGTAQPVGAVEPQGPASALAVSGATTAVLGVDGHSVTLHSGVGAADAPGPKVVQLPMSDVVALIADGDGFLGVGPDGLIAIAADGAVTQWRQLIDSPLSLAVTGDKTLVGTSTGKILVFPADRKAPSKTIGGFVRVDQILVAPDTSPDVAGQVSVLDRAQSAILPVDIDSGEHKAALRAGNGGTNGVVDHFGRILVTGTRDNEIYAYYGAPIVQRLRRPVAASPYALAYDDRRDLLWVSSTSSNEAVAYDLSRGDAKERARIATVGQVSAMAVDPVTGRLLLVSARGDGLQSVPAELTP</sequence>
<dbReference type="Gene3D" id="2.130.10.10">
    <property type="entry name" value="YVTN repeat-like/Quinoprotein amine dehydrogenase"/>
    <property type="match status" value="1"/>
</dbReference>
<comment type="caution">
    <text evidence="2">The sequence shown here is derived from an EMBL/GenBank/DDBJ whole genome shotgun (WGS) entry which is preliminary data.</text>
</comment>
<gene>
    <name evidence="2" type="ORF">nbrc107696_32690</name>
</gene>
<keyword evidence="2" id="KW-0449">Lipoprotein</keyword>
<dbReference type="SUPFAM" id="SSF101898">
    <property type="entry name" value="NHL repeat"/>
    <property type="match status" value="1"/>
</dbReference>
<dbReference type="AlphaFoldDB" id="A0A7I9VCL3"/>
<feature type="region of interest" description="Disordered" evidence="1">
    <location>
        <begin position="20"/>
        <end position="50"/>
    </location>
</feature>
<protein>
    <submittedName>
        <fullName evidence="2">Putative conserved lipoprotein LppL</fullName>
    </submittedName>
</protein>
<accession>A0A7I9VCL3</accession>
<evidence type="ECO:0000313" key="3">
    <source>
        <dbReference type="Proteomes" id="UP000444960"/>
    </source>
</evidence>
<evidence type="ECO:0000256" key="1">
    <source>
        <dbReference type="SAM" id="MobiDB-lite"/>
    </source>
</evidence>
<organism evidence="2 3">
    <name type="scientific">Gordonia spumicola</name>
    <dbReference type="NCBI Taxonomy" id="589161"/>
    <lineage>
        <taxon>Bacteria</taxon>
        <taxon>Bacillati</taxon>
        <taxon>Actinomycetota</taxon>
        <taxon>Actinomycetes</taxon>
        <taxon>Mycobacteriales</taxon>
        <taxon>Gordoniaceae</taxon>
        <taxon>Gordonia</taxon>
    </lineage>
</organism>
<dbReference type="Proteomes" id="UP000444960">
    <property type="component" value="Unassembled WGS sequence"/>
</dbReference>
<evidence type="ECO:0000313" key="2">
    <source>
        <dbReference type="EMBL" id="GEE02823.1"/>
    </source>
</evidence>
<reference evidence="3" key="1">
    <citation type="submission" date="2019-06" db="EMBL/GenBank/DDBJ databases">
        <title>Gordonia isolated from sludge of a wastewater treatment plant.</title>
        <authorList>
            <person name="Tamura T."/>
            <person name="Aoyama K."/>
            <person name="Kang Y."/>
            <person name="Saito S."/>
            <person name="Akiyama N."/>
            <person name="Yazawa K."/>
            <person name="Gonoi T."/>
            <person name="Mikami Y."/>
        </authorList>
    </citation>
    <scope>NUCLEOTIDE SEQUENCE [LARGE SCALE GENOMIC DNA]</scope>
    <source>
        <strain evidence="3">NBRC 107696</strain>
    </source>
</reference>
<feature type="compositionally biased region" description="Polar residues" evidence="1">
    <location>
        <begin position="22"/>
        <end position="31"/>
    </location>
</feature>
<keyword evidence="3" id="KW-1185">Reference proteome</keyword>
<dbReference type="InterPro" id="IPR015943">
    <property type="entry name" value="WD40/YVTN_repeat-like_dom_sf"/>
</dbReference>